<reference evidence="2 3" key="1">
    <citation type="journal article" date="2015" name="Stand. Genomic Sci.">
        <title>Genomic Encyclopedia of Bacterial and Archaeal Type Strains, Phase III: the genomes of soil and plant-associated and newly described type strains.</title>
        <authorList>
            <person name="Whitman W.B."/>
            <person name="Woyke T."/>
            <person name="Klenk H.P."/>
            <person name="Zhou Y."/>
            <person name="Lilburn T.G."/>
            <person name="Beck B.J."/>
            <person name="De Vos P."/>
            <person name="Vandamme P."/>
            <person name="Eisen J.A."/>
            <person name="Garrity G."/>
            <person name="Hugenholtz P."/>
            <person name="Kyrpides N.C."/>
        </authorList>
    </citation>
    <scope>NUCLEOTIDE SEQUENCE [LARGE SCALE GENOMIC DNA]</scope>
    <source>
        <strain evidence="2 3">CGMCC 1.6855</strain>
    </source>
</reference>
<keyword evidence="1" id="KW-1133">Transmembrane helix</keyword>
<keyword evidence="1" id="KW-0472">Membrane</keyword>
<name>A0A562MKB9_9SPHI</name>
<feature type="transmembrane region" description="Helical" evidence="1">
    <location>
        <begin position="20"/>
        <end position="40"/>
    </location>
</feature>
<keyword evidence="1" id="KW-0812">Transmembrane</keyword>
<evidence type="ECO:0000313" key="3">
    <source>
        <dbReference type="Proteomes" id="UP000315908"/>
    </source>
</evidence>
<comment type="caution">
    <text evidence="2">The sequence shown here is derived from an EMBL/GenBank/DDBJ whole genome shotgun (WGS) entry which is preliminary data.</text>
</comment>
<accession>A0A562MKB9</accession>
<proteinExistence type="predicted"/>
<protein>
    <submittedName>
        <fullName evidence="2">Uncharacterized protein</fullName>
    </submittedName>
</protein>
<evidence type="ECO:0000256" key="1">
    <source>
        <dbReference type="SAM" id="Phobius"/>
    </source>
</evidence>
<evidence type="ECO:0000313" key="2">
    <source>
        <dbReference type="EMBL" id="TWI20001.1"/>
    </source>
</evidence>
<dbReference type="AlphaFoldDB" id="A0A562MKB9"/>
<dbReference type="RefSeq" id="WP_158638866.1">
    <property type="nucleotide sequence ID" value="NZ_VLKR01000011.1"/>
</dbReference>
<gene>
    <name evidence="2" type="ORF">IQ31_02441</name>
</gene>
<dbReference type="Proteomes" id="UP000315908">
    <property type="component" value="Unassembled WGS sequence"/>
</dbReference>
<sequence length="52" mass="6264">MHLDREGFNPMMAQEKIMKYIESLYDLADFFWTLFFFAALNDLFFNNNAGKF</sequence>
<dbReference type="EMBL" id="VLKR01000011">
    <property type="protein sequence ID" value="TWI20001.1"/>
    <property type="molecule type" value="Genomic_DNA"/>
</dbReference>
<organism evidence="2 3">
    <name type="scientific">Sphingobacterium siyangense</name>
    <dbReference type="NCBI Taxonomy" id="459529"/>
    <lineage>
        <taxon>Bacteria</taxon>
        <taxon>Pseudomonadati</taxon>
        <taxon>Bacteroidota</taxon>
        <taxon>Sphingobacteriia</taxon>
        <taxon>Sphingobacteriales</taxon>
        <taxon>Sphingobacteriaceae</taxon>
        <taxon>Sphingobacterium</taxon>
    </lineage>
</organism>